<dbReference type="RefSeq" id="WP_033517044.1">
    <property type="nucleotide sequence ID" value="NZ_CAUPKV010000003.1"/>
</dbReference>
<keyword evidence="2" id="KW-0808">Transferase</keyword>
<keyword evidence="2" id="KW-0328">Glycosyltransferase</keyword>
<comment type="similarity">
    <text evidence="1">Belongs to the ComF/GntX family.</text>
</comment>
<dbReference type="STRING" id="158787.BSCA_0923"/>
<evidence type="ECO:0000256" key="1">
    <source>
        <dbReference type="ARBA" id="ARBA00008007"/>
    </source>
</evidence>
<dbReference type="InterPro" id="IPR000836">
    <property type="entry name" value="PRTase_dom"/>
</dbReference>
<organism evidence="2 3">
    <name type="scientific">Bifidobacterium scardovii</name>
    <dbReference type="NCBI Taxonomy" id="158787"/>
    <lineage>
        <taxon>Bacteria</taxon>
        <taxon>Bacillati</taxon>
        <taxon>Actinomycetota</taxon>
        <taxon>Actinomycetes</taxon>
        <taxon>Bifidobacteriales</taxon>
        <taxon>Bifidobacteriaceae</taxon>
        <taxon>Bifidobacterium</taxon>
    </lineage>
</organism>
<dbReference type="Gene3D" id="3.40.50.2020">
    <property type="match status" value="1"/>
</dbReference>
<dbReference type="AlphaFoldDB" id="A0A087DHV6"/>
<dbReference type="GeneID" id="85165908"/>
<evidence type="ECO:0000313" key="3">
    <source>
        <dbReference type="Proteomes" id="UP000029033"/>
    </source>
</evidence>
<protein>
    <submittedName>
        <fullName evidence="2">Phosphoribosyltransferase</fullName>
    </submittedName>
</protein>
<reference evidence="2 3" key="1">
    <citation type="submission" date="2014-03" db="EMBL/GenBank/DDBJ databases">
        <title>Genomics of Bifidobacteria.</title>
        <authorList>
            <person name="Ventura M."/>
            <person name="Milani C."/>
            <person name="Lugli G.A."/>
        </authorList>
    </citation>
    <scope>NUCLEOTIDE SEQUENCE [LARGE SCALE GENOMIC DNA]</scope>
    <source>
        <strain evidence="2 3">LMG 21589</strain>
    </source>
</reference>
<dbReference type="EMBL" id="JGZO01000004">
    <property type="protein sequence ID" value="KFI95106.1"/>
    <property type="molecule type" value="Genomic_DNA"/>
</dbReference>
<dbReference type="PANTHER" id="PTHR47505">
    <property type="entry name" value="DNA UTILIZATION PROTEIN YHGH"/>
    <property type="match status" value="1"/>
</dbReference>
<dbReference type="GO" id="GO:0016757">
    <property type="term" value="F:glycosyltransferase activity"/>
    <property type="evidence" value="ECO:0007669"/>
    <property type="project" value="UniProtKB-KW"/>
</dbReference>
<keyword evidence="3" id="KW-1185">Reference proteome</keyword>
<dbReference type="CDD" id="cd06223">
    <property type="entry name" value="PRTases_typeI"/>
    <property type="match status" value="1"/>
</dbReference>
<dbReference type="PANTHER" id="PTHR47505:SF1">
    <property type="entry name" value="DNA UTILIZATION PROTEIN YHGH"/>
    <property type="match status" value="1"/>
</dbReference>
<gene>
    <name evidence="2" type="ORF">BSCA_0923</name>
</gene>
<dbReference type="SUPFAM" id="SSF53271">
    <property type="entry name" value="PRTase-like"/>
    <property type="match status" value="1"/>
</dbReference>
<accession>A0A087DHV6</accession>
<dbReference type="OrthoDB" id="5242900at2"/>
<sequence length="225" mass="23698">MIGASLRGLLGEARDVLLPRGCAGCDEPDRVLCPDCRALFSESGVFALPGCEAGIGRSCAVYRGRARRAILAWKDHGDEECDAPFAELLADLAVRCGAVDRDRQIALVPAPSSAASMRSRGRWHMRNLVDRTARVLRDRGFDAVALPVLRASGVRSKSVQAGGAAQRAARIGGNIVVDDPRLCRGGTVVPIDDIVTTGATMRQCVAALDAAGARVLTALSLARVP</sequence>
<dbReference type="InterPro" id="IPR029057">
    <property type="entry name" value="PRTase-like"/>
</dbReference>
<name>A0A087DHV6_9BIFI</name>
<dbReference type="eggNOG" id="COG1040">
    <property type="taxonomic scope" value="Bacteria"/>
</dbReference>
<dbReference type="InterPro" id="IPR051910">
    <property type="entry name" value="ComF/GntX_DNA_util-trans"/>
</dbReference>
<evidence type="ECO:0000313" key="2">
    <source>
        <dbReference type="EMBL" id="KFI95106.1"/>
    </source>
</evidence>
<proteinExistence type="inferred from homology"/>
<dbReference type="Proteomes" id="UP000029033">
    <property type="component" value="Unassembled WGS sequence"/>
</dbReference>
<comment type="caution">
    <text evidence="2">The sequence shown here is derived from an EMBL/GenBank/DDBJ whole genome shotgun (WGS) entry which is preliminary data.</text>
</comment>